<accession>A0A5C8ZWP0</accession>
<dbReference type="Gene3D" id="3.40.50.1820">
    <property type="entry name" value="alpha/beta hydrolase"/>
    <property type="match status" value="1"/>
</dbReference>
<dbReference type="PANTHER" id="PTHR43798">
    <property type="entry name" value="MONOACYLGLYCEROL LIPASE"/>
    <property type="match status" value="1"/>
</dbReference>
<dbReference type="PROSITE" id="PS51318">
    <property type="entry name" value="TAT"/>
    <property type="match status" value="1"/>
</dbReference>
<dbReference type="GO" id="GO:0046464">
    <property type="term" value="P:acylglycerol catabolic process"/>
    <property type="evidence" value="ECO:0007669"/>
    <property type="project" value="TreeGrafter"/>
</dbReference>
<comment type="caution">
    <text evidence="2">The sequence shown here is derived from an EMBL/GenBank/DDBJ whole genome shotgun (WGS) entry which is preliminary data.</text>
</comment>
<protein>
    <submittedName>
        <fullName evidence="2">Alpha/beta hydrolase</fullName>
    </submittedName>
</protein>
<dbReference type="GO" id="GO:0047372">
    <property type="term" value="F:monoacylglycerol lipase activity"/>
    <property type="evidence" value="ECO:0007669"/>
    <property type="project" value="TreeGrafter"/>
</dbReference>
<proteinExistence type="predicted"/>
<keyword evidence="2" id="KW-0378">Hydrolase</keyword>
<dbReference type="PRINTS" id="PR00111">
    <property type="entry name" value="ABHYDROLASE"/>
</dbReference>
<evidence type="ECO:0000259" key="1">
    <source>
        <dbReference type="Pfam" id="PF00561"/>
    </source>
</evidence>
<dbReference type="InterPro" id="IPR050266">
    <property type="entry name" value="AB_hydrolase_sf"/>
</dbReference>
<dbReference type="PANTHER" id="PTHR43798:SF5">
    <property type="entry name" value="MONOACYLGLYCEROL LIPASE ABHD6"/>
    <property type="match status" value="1"/>
</dbReference>
<evidence type="ECO:0000313" key="3">
    <source>
        <dbReference type="Proteomes" id="UP000321039"/>
    </source>
</evidence>
<dbReference type="InterPro" id="IPR000073">
    <property type="entry name" value="AB_hydrolase_1"/>
</dbReference>
<name>A0A5C8ZWP0_9GAMM</name>
<keyword evidence="3" id="KW-1185">Reference proteome</keyword>
<dbReference type="GO" id="GO:0016020">
    <property type="term" value="C:membrane"/>
    <property type="evidence" value="ECO:0007669"/>
    <property type="project" value="TreeGrafter"/>
</dbReference>
<dbReference type="AlphaFoldDB" id="A0A5C8ZWP0"/>
<evidence type="ECO:0000313" key="2">
    <source>
        <dbReference type="EMBL" id="TXS91980.1"/>
    </source>
</evidence>
<dbReference type="SUPFAM" id="SSF53474">
    <property type="entry name" value="alpha/beta-Hydrolases"/>
    <property type="match status" value="1"/>
</dbReference>
<gene>
    <name evidence="2" type="ORF">FV139_14740</name>
</gene>
<dbReference type="InterPro" id="IPR029058">
    <property type="entry name" value="AB_hydrolase_fold"/>
</dbReference>
<reference evidence="2 3" key="1">
    <citation type="submission" date="2019-08" db="EMBL/GenBank/DDBJ databases">
        <title>Parahaliea maris sp. nov., isolated from the surface seawater.</title>
        <authorList>
            <person name="Liu Y."/>
        </authorList>
    </citation>
    <scope>NUCLEOTIDE SEQUENCE [LARGE SCALE GENOMIC DNA]</scope>
    <source>
        <strain evidence="2 3">HSLHS9</strain>
    </source>
</reference>
<dbReference type="EMBL" id="VRZA01000005">
    <property type="protein sequence ID" value="TXS91980.1"/>
    <property type="molecule type" value="Genomic_DNA"/>
</dbReference>
<feature type="domain" description="AB hydrolase-1" evidence="1">
    <location>
        <begin position="72"/>
        <end position="176"/>
    </location>
</feature>
<organism evidence="2 3">
    <name type="scientific">Parahaliea maris</name>
    <dbReference type="NCBI Taxonomy" id="2716870"/>
    <lineage>
        <taxon>Bacteria</taxon>
        <taxon>Pseudomonadati</taxon>
        <taxon>Pseudomonadota</taxon>
        <taxon>Gammaproteobacteria</taxon>
        <taxon>Cellvibrionales</taxon>
        <taxon>Halieaceae</taxon>
        <taxon>Parahaliea</taxon>
    </lineage>
</organism>
<dbReference type="InterPro" id="IPR006311">
    <property type="entry name" value="TAT_signal"/>
</dbReference>
<dbReference type="Proteomes" id="UP000321039">
    <property type="component" value="Unassembled WGS sequence"/>
</dbReference>
<dbReference type="Pfam" id="PF00561">
    <property type="entry name" value="Abhydrolase_1"/>
    <property type="match status" value="1"/>
</dbReference>
<dbReference type="RefSeq" id="WP_148069219.1">
    <property type="nucleotide sequence ID" value="NZ_VRZA01000005.1"/>
</dbReference>
<sequence>MNDRRQFLKQGVSGAAMLAAAGGTIASGNASASDANSVYDGVMGRGYARGPHGLVHFHDSAGLVDDAENKVPLVLLHQSPASARQFESAFGPLVERGVRFVAIDTPGFGFSDPTPFVPKIQDWTSSIIAVLDHLGIEQADVLGHHTGSLIATEVALQSPSRVRRLILNGPFPASEAERQKMIDREEQGLEKGKPKLDGSHLTSSFAVRVRMGGENPDPAIITRIVVEKFQGLGPYTWGHHAAYRYDHASSLKKVRQPTLILTNTGDMLYDLAHRTQEMRPDFAFVELEGGTQDIVDQQPEAWSDAVVAYLVSGQ</sequence>